<accession>Q3TLE0</accession>
<keyword evidence="1" id="KW-0472">Membrane</keyword>
<keyword evidence="1" id="KW-0812">Transmembrane</keyword>
<proteinExistence type="evidence at transcript level"/>
<reference evidence="2" key="7">
    <citation type="journal article" date="2005" name="Science">
        <title>The Transcriptional Landscape of the Mammalian Genome.</title>
        <authorList>
            <consortium name="The FANTOM Consortium"/>
            <consortium name="Riken Genome Exploration Research Group and Genome Science Group (Genome Network Project Core Group)"/>
        </authorList>
    </citation>
    <scope>NUCLEOTIDE SEQUENCE</scope>
    <source>
        <strain evidence="2">C57BL/6J</strain>
    </source>
</reference>
<reference evidence="2" key="3">
    <citation type="journal article" date="2000" name="Genome Res.">
        <title>RIKEN integrated sequence analysis (RISA) system--384-format sequencing pipeline with 384 multicapillary sequencer.</title>
        <authorList>
            <person name="Shibata K."/>
            <person name="Itoh M."/>
            <person name="Aizawa K."/>
            <person name="Nagaoka S."/>
            <person name="Sasaki N."/>
            <person name="Carninci P."/>
            <person name="Konno H."/>
            <person name="Akiyama J."/>
            <person name="Nishi K."/>
            <person name="Kitsunai T."/>
            <person name="Tashiro H."/>
            <person name="Itoh M."/>
            <person name="Sumi N."/>
            <person name="Ishii Y."/>
            <person name="Nakamura S."/>
            <person name="Hazama M."/>
            <person name="Nishine T."/>
            <person name="Harada A."/>
            <person name="Yamamoto R."/>
            <person name="Matsumoto H."/>
            <person name="Sakaguchi S."/>
            <person name="Ikegami T."/>
            <person name="Kashiwagi K."/>
            <person name="Fujiwake S."/>
            <person name="Inoue K."/>
            <person name="Togawa Y."/>
            <person name="Izawa M."/>
            <person name="Ohara E."/>
            <person name="Watahiki M."/>
            <person name="Yoneda Y."/>
            <person name="Ishikawa T."/>
            <person name="Ozawa K."/>
            <person name="Tanaka T."/>
            <person name="Matsuura S."/>
            <person name="Kawai J."/>
            <person name="Okazaki Y."/>
            <person name="Muramatsu M."/>
            <person name="Inoue Y."/>
            <person name="Kira A."/>
            <person name="Hayashizaki Y."/>
        </authorList>
    </citation>
    <scope>NUCLEOTIDE SEQUENCE</scope>
    <source>
        <strain evidence="2">C57BL/6J</strain>
    </source>
</reference>
<organism evidence="2">
    <name type="scientific">Mus musculus</name>
    <name type="common">Mouse</name>
    <dbReference type="NCBI Taxonomy" id="10090"/>
    <lineage>
        <taxon>Eukaryota</taxon>
        <taxon>Metazoa</taxon>
        <taxon>Chordata</taxon>
        <taxon>Craniata</taxon>
        <taxon>Vertebrata</taxon>
        <taxon>Euteleostomi</taxon>
        <taxon>Mammalia</taxon>
        <taxon>Eutheria</taxon>
        <taxon>Euarchontoglires</taxon>
        <taxon>Glires</taxon>
        <taxon>Rodentia</taxon>
        <taxon>Myomorpha</taxon>
        <taxon>Muroidea</taxon>
        <taxon>Muridae</taxon>
        <taxon>Murinae</taxon>
        <taxon>Mus</taxon>
        <taxon>Mus</taxon>
    </lineage>
</organism>
<reference evidence="2" key="1">
    <citation type="journal article" date="1999" name="Methods Enzymol.">
        <title>High-efficiency full-length cDNA cloning.</title>
        <authorList>
            <person name="Carninci P."/>
            <person name="Hayashizaki Y."/>
        </authorList>
    </citation>
    <scope>NUCLEOTIDE SEQUENCE</scope>
    <source>
        <strain evidence="2">C57BL/6J</strain>
    </source>
</reference>
<reference evidence="2" key="4">
    <citation type="journal article" date="2001" name="Nature">
        <title>Functional annotation of a full-length mouse cDNA collection.</title>
        <authorList>
            <consortium name="The RIKEN Genome Exploration Research Group Phase II Team and the FANTOM Consortium"/>
        </authorList>
    </citation>
    <scope>NUCLEOTIDE SEQUENCE</scope>
    <source>
        <strain evidence="2">C57BL/6J</strain>
    </source>
</reference>
<dbReference type="AlphaFoldDB" id="Q3TLE0"/>
<dbReference type="EMBL" id="AK166556">
    <property type="protein sequence ID" value="BAE38852.1"/>
    <property type="molecule type" value="mRNA"/>
</dbReference>
<evidence type="ECO:0000313" key="2">
    <source>
        <dbReference type="EMBL" id="BAE38852.1"/>
    </source>
</evidence>
<reference evidence="2" key="6">
    <citation type="submission" date="2004-04" db="EMBL/GenBank/DDBJ databases">
        <authorList>
            <person name="Arakawa T."/>
            <person name="Carninci P."/>
            <person name="Fukuda S."/>
            <person name="Hashizume W."/>
            <person name="Hayashida K."/>
            <person name="Hori F."/>
            <person name="Iida J."/>
            <person name="Imamura K."/>
            <person name="Imotani K."/>
            <person name="Itoh M."/>
            <person name="Kanagawa S."/>
            <person name="Kawai J."/>
            <person name="Kojima M."/>
            <person name="Konno H."/>
            <person name="Murata M."/>
            <person name="Nakamura M."/>
            <person name="Ninomiya N."/>
            <person name="Nishiyori H."/>
            <person name="Nomura K."/>
            <person name="Ohno M."/>
            <person name="Sakazume N."/>
            <person name="Sano H."/>
            <person name="Sasaki D."/>
            <person name="Shibata K."/>
            <person name="Shiraki T."/>
            <person name="Tagami M."/>
            <person name="Tagami Y."/>
            <person name="Waki K."/>
            <person name="Watahiki A."/>
            <person name="Muramatsu M."/>
            <person name="Hayashizaki Y."/>
        </authorList>
    </citation>
    <scope>NUCLEOTIDE SEQUENCE</scope>
    <source>
        <strain evidence="2">C57BL/6J</strain>
    </source>
</reference>
<evidence type="ECO:0000256" key="1">
    <source>
        <dbReference type="SAM" id="Phobius"/>
    </source>
</evidence>
<protein>
    <submittedName>
        <fullName evidence="2">Uncharacterized protein</fullName>
    </submittedName>
</protein>
<reference evidence="2" key="8">
    <citation type="journal article" date="2005" name="Science">
        <title>Antisense Transcription in the Mammalian Transcriptome.</title>
        <authorList>
            <consortium name="RIKEN Genome Exploration Research Group and Genome Science Group (Genome Network Project Core Group) and the FANTOM Consortium"/>
        </authorList>
    </citation>
    <scope>NUCLEOTIDE SEQUENCE</scope>
    <source>
        <strain evidence="2">C57BL/6J</strain>
    </source>
</reference>
<feature type="transmembrane region" description="Helical" evidence="1">
    <location>
        <begin position="15"/>
        <end position="34"/>
    </location>
</feature>
<keyword evidence="1" id="KW-1133">Transmembrane helix</keyword>
<gene>
    <name evidence="3" type="primary">AU019990</name>
</gene>
<sequence length="51" mass="5939">MQGQRARRTVANTPAQTPGLCALWTAVLLVFTVIETQQFKYRKQRHLIFSY</sequence>
<dbReference type="MGI" id="MGI:3034641">
    <property type="gene designation" value="AU019990"/>
</dbReference>
<dbReference type="AGR" id="MGI:3034641"/>
<reference evidence="2" key="5">
    <citation type="journal article" date="2002" name="Nature">
        <title>Analysis of the mouse transcriptome based on functional annotation of 60,770 full-length cDNAs.</title>
        <authorList>
            <consortium name="The FANTOM Consortium and the RIKEN Genome Exploration Research Group Phase I and II Team"/>
        </authorList>
    </citation>
    <scope>NUCLEOTIDE SEQUENCE</scope>
    <source>
        <strain evidence="2">C57BL/6J</strain>
    </source>
</reference>
<reference evidence="2" key="2">
    <citation type="journal article" date="2000" name="Genome Res.">
        <title>Normalization and subtraction of cap-trapper-selected cDNAs to prepare full-length cDNA libraries for rapid discovery of new genes.</title>
        <authorList>
            <person name="Carninci P."/>
            <person name="Shibata Y."/>
            <person name="Hayatsu N."/>
            <person name="Sugahara Y."/>
            <person name="Shibata K."/>
            <person name="Itoh M."/>
            <person name="Konno H."/>
            <person name="Okazaki Y."/>
            <person name="Muramatsu M."/>
            <person name="Hayashizaki Y."/>
        </authorList>
    </citation>
    <scope>NUCLEOTIDE SEQUENCE</scope>
    <source>
        <strain evidence="2">C57BL/6J</strain>
    </source>
</reference>
<name>Q3TLE0_MOUSE</name>
<evidence type="ECO:0000313" key="3">
    <source>
        <dbReference type="MGI" id="MGI:3034641"/>
    </source>
</evidence>